<dbReference type="SUPFAM" id="SSF47413">
    <property type="entry name" value="lambda repressor-like DNA-binding domains"/>
    <property type="match status" value="1"/>
</dbReference>
<dbReference type="RefSeq" id="WP_146786336.1">
    <property type="nucleotide sequence ID" value="NZ_CP042434.1"/>
</dbReference>
<dbReference type="InterPro" id="IPR010982">
    <property type="entry name" value="Lambda_DNA-bd_dom_sf"/>
</dbReference>
<organism evidence="2 3">
    <name type="scientific">Arachidicoccus ginsenosidivorans</name>
    <dbReference type="NCBI Taxonomy" id="496057"/>
    <lineage>
        <taxon>Bacteria</taxon>
        <taxon>Pseudomonadati</taxon>
        <taxon>Bacteroidota</taxon>
        <taxon>Chitinophagia</taxon>
        <taxon>Chitinophagales</taxon>
        <taxon>Chitinophagaceae</taxon>
        <taxon>Arachidicoccus</taxon>
    </lineage>
</organism>
<dbReference type="AlphaFoldDB" id="A0A5B8VQB7"/>
<dbReference type="OrthoDB" id="1357763at2"/>
<keyword evidence="3" id="KW-1185">Reference proteome</keyword>
<sequence length="181" mass="21325">MVKDVEYRQRIGKNLLNLREKACLKRDILSILAKVSHSTIFRIETVNHNFEFEKLKLICDVFGITIDELANLNIDEWTEDILQRQVEKFRRANRKSELSAADLKEAFVKFKGPTFYIDKIFDEGFLDEPKTIKEVNEKFLESYGVTFKSTKITSSFKAKNYIEAKFIRKNLKTYVKKKPKD</sequence>
<dbReference type="InterPro" id="IPR001387">
    <property type="entry name" value="Cro/C1-type_HTH"/>
</dbReference>
<reference evidence="2 3" key="1">
    <citation type="journal article" date="2017" name="Int. J. Syst. Evol. Microbiol.">
        <title>Arachidicoccus ginsenosidivorans sp. nov., with ginsenoside-converting activity isolated from ginseng cultivating soil.</title>
        <authorList>
            <person name="Siddiqi M.Z."/>
            <person name="Aslam Z."/>
            <person name="Im W.T."/>
        </authorList>
    </citation>
    <scope>NUCLEOTIDE SEQUENCE [LARGE SCALE GENOMIC DNA]</scope>
    <source>
        <strain evidence="2 3">Gsoil 809</strain>
    </source>
</reference>
<name>A0A5B8VQB7_9BACT</name>
<dbReference type="Gene3D" id="1.10.260.40">
    <property type="entry name" value="lambda repressor-like DNA-binding domains"/>
    <property type="match status" value="1"/>
</dbReference>
<evidence type="ECO:0000259" key="1">
    <source>
        <dbReference type="PROSITE" id="PS50943"/>
    </source>
</evidence>
<dbReference type="EMBL" id="CP042434">
    <property type="protein sequence ID" value="QEC73609.1"/>
    <property type="molecule type" value="Genomic_DNA"/>
</dbReference>
<proteinExistence type="predicted"/>
<protein>
    <submittedName>
        <fullName evidence="2">Helix-turn-helix transcriptional regulator</fullName>
    </submittedName>
</protein>
<evidence type="ECO:0000313" key="3">
    <source>
        <dbReference type="Proteomes" id="UP000321291"/>
    </source>
</evidence>
<accession>A0A5B8VQB7</accession>
<evidence type="ECO:0000313" key="2">
    <source>
        <dbReference type="EMBL" id="QEC73609.1"/>
    </source>
</evidence>
<gene>
    <name evidence="2" type="ORF">FSB73_20010</name>
</gene>
<dbReference type="KEGG" id="agi:FSB73_20010"/>
<dbReference type="Proteomes" id="UP000321291">
    <property type="component" value="Chromosome"/>
</dbReference>
<dbReference type="CDD" id="cd00093">
    <property type="entry name" value="HTH_XRE"/>
    <property type="match status" value="1"/>
</dbReference>
<feature type="domain" description="HTH cro/C1-type" evidence="1">
    <location>
        <begin position="15"/>
        <end position="69"/>
    </location>
</feature>
<dbReference type="GO" id="GO:0003677">
    <property type="term" value="F:DNA binding"/>
    <property type="evidence" value="ECO:0007669"/>
    <property type="project" value="InterPro"/>
</dbReference>
<dbReference type="PROSITE" id="PS50943">
    <property type="entry name" value="HTH_CROC1"/>
    <property type="match status" value="1"/>
</dbReference>